<keyword evidence="2" id="KW-1185">Reference proteome</keyword>
<accession>A0ABU6NTF6</accession>
<dbReference type="Pfam" id="PF14106">
    <property type="entry name" value="DUF4279"/>
    <property type="match status" value="1"/>
</dbReference>
<name>A0ABU6NTF6_9BACI</name>
<dbReference type="EMBL" id="JARTFS010000001">
    <property type="protein sequence ID" value="MED4399978.1"/>
    <property type="molecule type" value="Genomic_DNA"/>
</dbReference>
<gene>
    <name evidence="1" type="ORF">P9271_01200</name>
</gene>
<dbReference type="Proteomes" id="UP001342826">
    <property type="component" value="Unassembled WGS sequence"/>
</dbReference>
<evidence type="ECO:0000313" key="2">
    <source>
        <dbReference type="Proteomes" id="UP001342826"/>
    </source>
</evidence>
<reference evidence="1 2" key="1">
    <citation type="submission" date="2023-03" db="EMBL/GenBank/DDBJ databases">
        <title>Bacillus Genome Sequencing.</title>
        <authorList>
            <person name="Dunlap C."/>
        </authorList>
    </citation>
    <scope>NUCLEOTIDE SEQUENCE [LARGE SCALE GENOMIC DNA]</scope>
    <source>
        <strain evidence="1 2">NRS-1717</strain>
    </source>
</reference>
<dbReference type="RefSeq" id="WP_328014652.1">
    <property type="nucleotide sequence ID" value="NZ_JARTFS010000001.1"/>
</dbReference>
<sequence>MDKTNVKVYFSAAADEFPIDDFTETLGIQPTRTYKKGDAIIRPHNPNVISTGVHHRLHSCWELGTEYEESCDINDQLYKILNYMEDKIGKLTQLKREYDLIYNFIIVIQVENNETPAMYLESKFINFASSIDAEVDFDLYIYS</sequence>
<protein>
    <submittedName>
        <fullName evidence="1">DUF4279 domain-containing protein</fullName>
    </submittedName>
</protein>
<evidence type="ECO:0000313" key="1">
    <source>
        <dbReference type="EMBL" id="MED4399978.1"/>
    </source>
</evidence>
<comment type="caution">
    <text evidence="1">The sequence shown here is derived from an EMBL/GenBank/DDBJ whole genome shotgun (WGS) entry which is preliminary data.</text>
</comment>
<organism evidence="1 2">
    <name type="scientific">Metabacillus fastidiosus</name>
    <dbReference type="NCBI Taxonomy" id="1458"/>
    <lineage>
        <taxon>Bacteria</taxon>
        <taxon>Bacillati</taxon>
        <taxon>Bacillota</taxon>
        <taxon>Bacilli</taxon>
        <taxon>Bacillales</taxon>
        <taxon>Bacillaceae</taxon>
        <taxon>Metabacillus</taxon>
    </lineage>
</organism>
<proteinExistence type="predicted"/>
<dbReference type="InterPro" id="IPR025459">
    <property type="entry name" value="DUF4279"/>
</dbReference>